<feature type="transmembrane region" description="Helical" evidence="5">
    <location>
        <begin position="443"/>
        <end position="461"/>
    </location>
</feature>
<feature type="transmembrane region" description="Helical" evidence="5">
    <location>
        <begin position="390"/>
        <end position="408"/>
    </location>
</feature>
<evidence type="ECO:0000256" key="4">
    <source>
        <dbReference type="ARBA" id="ARBA00023136"/>
    </source>
</evidence>
<keyword evidence="3 5" id="KW-1133">Transmembrane helix</keyword>
<gene>
    <name evidence="7" type="ORF">SAMN03080618_03411</name>
</gene>
<accession>A0A1I3SNX7</accession>
<sequence length="674" mass="72407">MGMAQPIKLSRIVWDELQPYDGRLGLSLRTALVCVLVVAIAMSQQVPEAALSCYLAFFAARDNAGSGILIAFALIVGASVGILLGLVFLMLASDEPMLRLGLMALFTFGGMFLSQATRAGPIAATIGFVFAFVMTLNDIVPVPELLVRALSWMWVVVFFPMAFLILVNATTGPNPARLARRGIAARLDAAAGVLESRPGARATAEKLLEAGRGNLGTYVRMGELLSLMNGDKALRAGEMIGASHHLLLVVQALESPRDWASLAPQLKAMADLVRDDRLLDEKPHVALDDASSVESRALVTALAAATQPLLRSHQARPLQKTGKTGGILAADAFTNPVYTQFALKALLAVLITYVIYTAFDWFEIHTAMITCFYVALGSAGETLHKSALRIAGCLVGAAMGLASIYFLMPHMTDIGHLLLLVGAGSFVAAWVSNGSSRIQYMGWQMALAFFLCVLQGFGPALDNAVAINRVVGILIGNAVVAVIFSTLWPTSVGPAVAGGFSRALLAMRGALQPGEAPATQMIAPEIAAARRLDELSGFEIQRVRQRYQLLEHSADIAPAIAAARAPFVLLEATRSEGRKLRGAPICVIRATHGYETAVAAFLEQASSAILSADREAVKAVRQAHERAAQALQRLERLARRSWPGRTRWRRELKETMKIYRRIAAATTEMMEAAR</sequence>
<evidence type="ECO:0000256" key="5">
    <source>
        <dbReference type="SAM" id="Phobius"/>
    </source>
</evidence>
<dbReference type="OrthoDB" id="105720at2"/>
<feature type="transmembrane region" description="Helical" evidence="5">
    <location>
        <begin position="97"/>
        <end position="114"/>
    </location>
</feature>
<dbReference type="InterPro" id="IPR049453">
    <property type="entry name" value="Memb_transporter_dom"/>
</dbReference>
<feature type="transmembrane region" description="Helical" evidence="5">
    <location>
        <begin position="414"/>
        <end position="431"/>
    </location>
</feature>
<feature type="transmembrane region" description="Helical" evidence="5">
    <location>
        <begin position="341"/>
        <end position="359"/>
    </location>
</feature>
<comment type="subcellular location">
    <subcellularLocation>
        <location evidence="1">Membrane</location>
        <topology evidence="1">Multi-pass membrane protein</topology>
    </subcellularLocation>
</comment>
<proteinExistence type="predicted"/>
<feature type="transmembrane region" description="Helical" evidence="5">
    <location>
        <begin position="69"/>
        <end position="91"/>
    </location>
</feature>
<dbReference type="STRING" id="1121003.SAMN03080618_03411"/>
<evidence type="ECO:0000259" key="6">
    <source>
        <dbReference type="Pfam" id="PF13515"/>
    </source>
</evidence>
<evidence type="ECO:0000256" key="2">
    <source>
        <dbReference type="ARBA" id="ARBA00022692"/>
    </source>
</evidence>
<evidence type="ECO:0000256" key="1">
    <source>
        <dbReference type="ARBA" id="ARBA00004141"/>
    </source>
</evidence>
<organism evidence="7 8">
    <name type="scientific">Aquamicrobium aerolatum DSM 21857</name>
    <dbReference type="NCBI Taxonomy" id="1121003"/>
    <lineage>
        <taxon>Bacteria</taxon>
        <taxon>Pseudomonadati</taxon>
        <taxon>Pseudomonadota</taxon>
        <taxon>Alphaproteobacteria</taxon>
        <taxon>Hyphomicrobiales</taxon>
        <taxon>Phyllobacteriaceae</taxon>
        <taxon>Aerobium</taxon>
    </lineage>
</organism>
<dbReference type="Proteomes" id="UP000242763">
    <property type="component" value="Unassembled WGS sequence"/>
</dbReference>
<dbReference type="AlphaFoldDB" id="A0A1I3SNX7"/>
<keyword evidence="2 5" id="KW-0812">Transmembrane</keyword>
<name>A0A1I3SNX7_9HYPH</name>
<reference evidence="8" key="1">
    <citation type="submission" date="2016-10" db="EMBL/GenBank/DDBJ databases">
        <authorList>
            <person name="Varghese N."/>
            <person name="Submissions S."/>
        </authorList>
    </citation>
    <scope>NUCLEOTIDE SEQUENCE [LARGE SCALE GENOMIC DNA]</scope>
    <source>
        <strain evidence="8">DSM 21857</strain>
    </source>
</reference>
<evidence type="ECO:0000313" key="7">
    <source>
        <dbReference type="EMBL" id="SFJ59499.1"/>
    </source>
</evidence>
<feature type="transmembrane region" description="Helical" evidence="5">
    <location>
        <begin position="121"/>
        <end position="140"/>
    </location>
</feature>
<dbReference type="Pfam" id="PF13515">
    <property type="entry name" value="FUSC_2"/>
    <property type="match status" value="1"/>
</dbReference>
<keyword evidence="4 5" id="KW-0472">Membrane</keyword>
<dbReference type="GO" id="GO:0016020">
    <property type="term" value="C:membrane"/>
    <property type="evidence" value="ECO:0007669"/>
    <property type="project" value="UniProtKB-SubCell"/>
</dbReference>
<feature type="transmembrane region" description="Helical" evidence="5">
    <location>
        <begin position="467"/>
        <end position="488"/>
    </location>
</feature>
<protein>
    <submittedName>
        <fullName evidence="7">Multidrug resistance protein MdtO</fullName>
    </submittedName>
</protein>
<evidence type="ECO:0000313" key="8">
    <source>
        <dbReference type="Proteomes" id="UP000242763"/>
    </source>
</evidence>
<keyword evidence="8" id="KW-1185">Reference proteome</keyword>
<evidence type="ECO:0000256" key="3">
    <source>
        <dbReference type="ARBA" id="ARBA00022989"/>
    </source>
</evidence>
<dbReference type="EMBL" id="FORF01000032">
    <property type="protein sequence ID" value="SFJ59499.1"/>
    <property type="molecule type" value="Genomic_DNA"/>
</dbReference>
<feature type="domain" description="Integral membrane bound transporter" evidence="6">
    <location>
        <begin position="352"/>
        <end position="482"/>
    </location>
</feature>
<feature type="transmembrane region" description="Helical" evidence="5">
    <location>
        <begin position="152"/>
        <end position="171"/>
    </location>
</feature>